<evidence type="ECO:0000313" key="3">
    <source>
        <dbReference type="Proteomes" id="UP000593567"/>
    </source>
</evidence>
<protein>
    <submittedName>
        <fullName evidence="2">Uncharacterized protein</fullName>
    </submittedName>
</protein>
<organism evidence="2 3">
    <name type="scientific">Bugula neritina</name>
    <name type="common">Brown bryozoan</name>
    <name type="synonym">Sertularia neritina</name>
    <dbReference type="NCBI Taxonomy" id="10212"/>
    <lineage>
        <taxon>Eukaryota</taxon>
        <taxon>Metazoa</taxon>
        <taxon>Spiralia</taxon>
        <taxon>Lophotrochozoa</taxon>
        <taxon>Bryozoa</taxon>
        <taxon>Gymnolaemata</taxon>
        <taxon>Cheilostomatida</taxon>
        <taxon>Flustrina</taxon>
        <taxon>Buguloidea</taxon>
        <taxon>Bugulidae</taxon>
        <taxon>Bugula</taxon>
    </lineage>
</organism>
<name>A0A7J7KGZ9_BUGNE</name>
<sequence length="81" mass="9120">MASILLNRRASQPISPAASHMKARGSLVPNLPPQGEDSEMAEHDDEKIEDPINDEVSKNSLAVPDIRNKARFWRRKQSCHM</sequence>
<dbReference type="EMBL" id="VXIV02000494">
    <property type="protein sequence ID" value="KAF6037950.1"/>
    <property type="molecule type" value="Genomic_DNA"/>
</dbReference>
<feature type="region of interest" description="Disordered" evidence="1">
    <location>
        <begin position="1"/>
        <end position="56"/>
    </location>
</feature>
<dbReference type="Proteomes" id="UP000593567">
    <property type="component" value="Unassembled WGS sequence"/>
</dbReference>
<proteinExistence type="predicted"/>
<reference evidence="2" key="1">
    <citation type="submission" date="2020-06" db="EMBL/GenBank/DDBJ databases">
        <title>Draft genome of Bugula neritina, a colonial animal packing powerful symbionts and potential medicines.</title>
        <authorList>
            <person name="Rayko M."/>
        </authorList>
    </citation>
    <scope>NUCLEOTIDE SEQUENCE [LARGE SCALE GENOMIC DNA]</scope>
    <source>
        <strain evidence="2">Kwan_BN1</strain>
    </source>
</reference>
<dbReference type="AlphaFoldDB" id="A0A7J7KGZ9"/>
<gene>
    <name evidence="2" type="ORF">EB796_003752</name>
</gene>
<evidence type="ECO:0000313" key="2">
    <source>
        <dbReference type="EMBL" id="KAF6037950.1"/>
    </source>
</evidence>
<keyword evidence="3" id="KW-1185">Reference proteome</keyword>
<accession>A0A7J7KGZ9</accession>
<comment type="caution">
    <text evidence="2">The sequence shown here is derived from an EMBL/GenBank/DDBJ whole genome shotgun (WGS) entry which is preliminary data.</text>
</comment>
<evidence type="ECO:0000256" key="1">
    <source>
        <dbReference type="SAM" id="MobiDB-lite"/>
    </source>
</evidence>
<feature type="compositionally biased region" description="Basic and acidic residues" evidence="1">
    <location>
        <begin position="40"/>
        <end position="50"/>
    </location>
</feature>